<dbReference type="Proteomes" id="UP000028511">
    <property type="component" value="Unassembled WGS sequence"/>
</dbReference>
<gene>
    <name evidence="1" type="ORF">XBP1_1830017</name>
</gene>
<comment type="caution">
    <text evidence="1">The sequence shown here is derived from an EMBL/GenBank/DDBJ whole genome shotgun (WGS) entry which is preliminary data.</text>
</comment>
<sequence length="62" mass="6921">MLTLSVCTRTDLYTDDKYDGYGFLHQHIYLFAESFSGGSSMYCVISLQPSVKFSAGKIASIR</sequence>
<proteinExistence type="predicted"/>
<organism evidence="1">
    <name type="scientific">Xenorhabdus bovienii str. puntauvense</name>
    <dbReference type="NCBI Taxonomy" id="1398201"/>
    <lineage>
        <taxon>Bacteria</taxon>
        <taxon>Pseudomonadati</taxon>
        <taxon>Pseudomonadota</taxon>
        <taxon>Gammaproteobacteria</taxon>
        <taxon>Enterobacterales</taxon>
        <taxon>Morganellaceae</taxon>
        <taxon>Xenorhabdus</taxon>
    </lineage>
</organism>
<dbReference type="HOGENOM" id="CLU_2903287_0_0_6"/>
<dbReference type="EMBL" id="CBSW010000094">
    <property type="protein sequence ID" value="CDG96035.1"/>
    <property type="molecule type" value="Genomic_DNA"/>
</dbReference>
<protein>
    <submittedName>
        <fullName evidence="1">Uncharacterized protein</fullName>
    </submittedName>
</protein>
<evidence type="ECO:0000313" key="1">
    <source>
        <dbReference type="EMBL" id="CDG96035.1"/>
    </source>
</evidence>
<accession>A0A077NDN0</accession>
<name>A0A077NDN0_XENBV</name>
<dbReference type="AlphaFoldDB" id="A0A077NDN0"/>
<reference evidence="1" key="1">
    <citation type="submission" date="2013-07" db="EMBL/GenBank/DDBJ databases">
        <title>Sub-species coevolution in mutualistic symbiosis.</title>
        <authorList>
            <person name="Murfin K."/>
            <person name="Klassen J."/>
            <person name="Lee M."/>
            <person name="Forst S."/>
            <person name="Stock P."/>
            <person name="Goodrich-Blair H."/>
        </authorList>
    </citation>
    <scope>NUCLEOTIDE SEQUENCE [LARGE SCALE GENOMIC DNA]</scope>
    <source>
        <strain evidence="1">Puntauvense</strain>
    </source>
</reference>